<sequence length="54" mass="5681">MRCGLLRCSVPSRIPCLQHSPAGLLLPGCSCYPAKSQTQPHFASSPDTAPVRSG</sequence>
<protein>
    <submittedName>
        <fullName evidence="1">Uncharacterized protein</fullName>
    </submittedName>
</protein>
<accession>A0A2T8ILP9</accession>
<dbReference type="AlphaFoldDB" id="A0A2T8ILP9"/>
<gene>
    <name evidence="1" type="ORF">PAHAL_5G298100</name>
</gene>
<proteinExistence type="predicted"/>
<dbReference type="Gramene" id="PVH38597">
    <property type="protein sequence ID" value="PVH38597"/>
    <property type="gene ID" value="PAHAL_5G298100"/>
</dbReference>
<organism evidence="1">
    <name type="scientific">Panicum hallii</name>
    <dbReference type="NCBI Taxonomy" id="206008"/>
    <lineage>
        <taxon>Eukaryota</taxon>
        <taxon>Viridiplantae</taxon>
        <taxon>Streptophyta</taxon>
        <taxon>Embryophyta</taxon>
        <taxon>Tracheophyta</taxon>
        <taxon>Spermatophyta</taxon>
        <taxon>Magnoliopsida</taxon>
        <taxon>Liliopsida</taxon>
        <taxon>Poales</taxon>
        <taxon>Poaceae</taxon>
        <taxon>PACMAD clade</taxon>
        <taxon>Panicoideae</taxon>
        <taxon>Panicodae</taxon>
        <taxon>Paniceae</taxon>
        <taxon>Panicinae</taxon>
        <taxon>Panicum</taxon>
        <taxon>Panicum sect. Panicum</taxon>
    </lineage>
</organism>
<reference evidence="1" key="1">
    <citation type="submission" date="2018-04" db="EMBL/GenBank/DDBJ databases">
        <title>WGS assembly of Panicum hallii.</title>
        <authorList>
            <person name="Lovell J."/>
            <person name="Jenkins J."/>
            <person name="Lowry D."/>
            <person name="Mamidi S."/>
            <person name="Sreedasyam A."/>
            <person name="Weng X."/>
            <person name="Barry K."/>
            <person name="Bonette J."/>
            <person name="Campitelli B."/>
            <person name="Daum C."/>
            <person name="Gordon S."/>
            <person name="Gould B."/>
            <person name="Lipzen A."/>
            <person name="Macqueen A."/>
            <person name="Palacio-Mejia J."/>
            <person name="Plott C."/>
            <person name="Shakirov E."/>
            <person name="Shu S."/>
            <person name="Yoshinaga Y."/>
            <person name="Zane M."/>
            <person name="Rokhsar D."/>
            <person name="Grimwood J."/>
            <person name="Schmutz J."/>
            <person name="Juenger T."/>
        </authorList>
    </citation>
    <scope>NUCLEOTIDE SEQUENCE [LARGE SCALE GENOMIC DNA]</scope>
    <source>
        <strain evidence="1">FIL2</strain>
    </source>
</reference>
<evidence type="ECO:0000313" key="1">
    <source>
        <dbReference type="EMBL" id="PVH38597.1"/>
    </source>
</evidence>
<dbReference type="EMBL" id="CM008050">
    <property type="protein sequence ID" value="PVH38597.1"/>
    <property type="molecule type" value="Genomic_DNA"/>
</dbReference>
<dbReference type="Proteomes" id="UP000243499">
    <property type="component" value="Chromosome 5"/>
</dbReference>
<name>A0A2T8ILP9_9POAL</name>